<dbReference type="OrthoDB" id="2676009at2759"/>
<keyword evidence="3" id="KW-1185">Reference proteome</keyword>
<gene>
    <name evidence="2" type="ORF">EST38_g4253</name>
</gene>
<evidence type="ECO:0000256" key="1">
    <source>
        <dbReference type="SAM" id="MobiDB-lite"/>
    </source>
</evidence>
<comment type="caution">
    <text evidence="2">The sequence shown here is derived from an EMBL/GenBank/DDBJ whole genome shotgun (WGS) entry which is preliminary data.</text>
</comment>
<organism evidence="2 3">
    <name type="scientific">Candolleomyces aberdarensis</name>
    <dbReference type="NCBI Taxonomy" id="2316362"/>
    <lineage>
        <taxon>Eukaryota</taxon>
        <taxon>Fungi</taxon>
        <taxon>Dikarya</taxon>
        <taxon>Basidiomycota</taxon>
        <taxon>Agaricomycotina</taxon>
        <taxon>Agaricomycetes</taxon>
        <taxon>Agaricomycetidae</taxon>
        <taxon>Agaricales</taxon>
        <taxon>Agaricineae</taxon>
        <taxon>Psathyrellaceae</taxon>
        <taxon>Candolleomyces</taxon>
    </lineage>
</organism>
<name>A0A4Q2DNJ7_9AGAR</name>
<sequence>MHIARTKLVEHTVIAQKDDRGAFSWVEFDAPFHSHLVKCSLALVDKPAQPAMVKQAMFVFILELLNREATDSFFDLQRGKTRDNRAQREQKRLVRKRARAAKRERVREAAKRIEHTTARAVPEGTKCETCGRLFNSRKKFSKHGCVTKEIEEAKKQKKQDRSKRRKAAKAAARAQQEETPARLDTATGAAPAVVIETSKPSESLKPPPSPTPTNSGSGTPVTGSSGVKEQNTKVYDFGRDLKLPFETRECEDCVNQAVALKHGCWPKCADHIRYYLDVGDDTTEYDWVDDVLAATKDDPAH</sequence>
<protein>
    <submittedName>
        <fullName evidence="2">Uncharacterized protein</fullName>
    </submittedName>
</protein>
<reference evidence="2 3" key="1">
    <citation type="submission" date="2019-01" db="EMBL/GenBank/DDBJ databases">
        <title>Draft genome sequence of Psathyrella aberdarensis IHI B618.</title>
        <authorList>
            <person name="Buettner E."/>
            <person name="Kellner H."/>
        </authorList>
    </citation>
    <scope>NUCLEOTIDE SEQUENCE [LARGE SCALE GENOMIC DNA]</scope>
    <source>
        <strain evidence="2 3">IHI B618</strain>
    </source>
</reference>
<feature type="region of interest" description="Disordered" evidence="1">
    <location>
        <begin position="152"/>
        <end position="231"/>
    </location>
</feature>
<dbReference type="EMBL" id="SDEE01000101">
    <property type="protein sequence ID" value="RXW21613.1"/>
    <property type="molecule type" value="Genomic_DNA"/>
</dbReference>
<dbReference type="AlphaFoldDB" id="A0A4Q2DNJ7"/>
<feature type="compositionally biased region" description="Basic residues" evidence="1">
    <location>
        <begin position="155"/>
        <end position="168"/>
    </location>
</feature>
<feature type="compositionally biased region" description="Low complexity" evidence="1">
    <location>
        <begin position="212"/>
        <end position="226"/>
    </location>
</feature>
<proteinExistence type="predicted"/>
<dbReference type="Proteomes" id="UP000290288">
    <property type="component" value="Unassembled WGS sequence"/>
</dbReference>
<accession>A0A4Q2DNJ7</accession>
<evidence type="ECO:0000313" key="2">
    <source>
        <dbReference type="EMBL" id="RXW21613.1"/>
    </source>
</evidence>
<evidence type="ECO:0000313" key="3">
    <source>
        <dbReference type="Proteomes" id="UP000290288"/>
    </source>
</evidence>